<dbReference type="STRING" id="1348612.A0A397HHH1"/>
<comment type="caution">
    <text evidence="2">The sequence shown here is derived from an EMBL/GenBank/DDBJ whole genome shotgun (WGS) entry which is preliminary data.</text>
</comment>
<sequence>MQKIKKNIFIPSYDKTPLEVRVKYWQDGLGRIVNGGNDIYKDNTSIYNSGIQNSSIGSSNDNEVEINGIKAVIISHPYGPLGGDFNNNVVVAVEHYFLSMGYLTVAFNFRGVGNSGGRTSWSGEPECGDYKSIVEVLLNSGRTKDEIIIELPKISELIIVGYSYGSLIASSFTTSLSIPTFYILISYPLSVRWFLTFFHTSTYINHLISLINSNSKVLFIYGNYDQFTRSSRFKNWVRENNLINNPRWTIKELRGADHFYVTGSMEISLIQELNEWINNTSTNRINNDDGDELLVENNKSEGMDLKNSNNSSNAENSNN</sequence>
<evidence type="ECO:0000313" key="3">
    <source>
        <dbReference type="Proteomes" id="UP000266861"/>
    </source>
</evidence>
<dbReference type="Proteomes" id="UP000266861">
    <property type="component" value="Unassembled WGS sequence"/>
</dbReference>
<dbReference type="OrthoDB" id="10260961at2759"/>
<dbReference type="AlphaFoldDB" id="A0A397HHH1"/>
<proteinExistence type="predicted"/>
<organism evidence="2 3">
    <name type="scientific">Diversispora epigaea</name>
    <dbReference type="NCBI Taxonomy" id="1348612"/>
    <lineage>
        <taxon>Eukaryota</taxon>
        <taxon>Fungi</taxon>
        <taxon>Fungi incertae sedis</taxon>
        <taxon>Mucoromycota</taxon>
        <taxon>Glomeromycotina</taxon>
        <taxon>Glomeromycetes</taxon>
        <taxon>Diversisporales</taxon>
        <taxon>Diversisporaceae</taxon>
        <taxon>Diversispora</taxon>
    </lineage>
</organism>
<evidence type="ECO:0000256" key="1">
    <source>
        <dbReference type="SAM" id="MobiDB-lite"/>
    </source>
</evidence>
<evidence type="ECO:0008006" key="4">
    <source>
        <dbReference type="Google" id="ProtNLM"/>
    </source>
</evidence>
<reference evidence="2 3" key="1">
    <citation type="submission" date="2018-08" db="EMBL/GenBank/DDBJ databases">
        <title>Genome and evolution of the arbuscular mycorrhizal fungus Diversispora epigaea (formerly Glomus versiforme) and its bacterial endosymbionts.</title>
        <authorList>
            <person name="Sun X."/>
            <person name="Fei Z."/>
            <person name="Harrison M."/>
        </authorList>
    </citation>
    <scope>NUCLEOTIDE SEQUENCE [LARGE SCALE GENOMIC DNA]</scope>
    <source>
        <strain evidence="2 3">IT104</strain>
    </source>
</reference>
<feature type="compositionally biased region" description="Low complexity" evidence="1">
    <location>
        <begin position="307"/>
        <end position="319"/>
    </location>
</feature>
<name>A0A397HHH1_9GLOM</name>
<dbReference type="PANTHER" id="PTHR42103">
    <property type="entry name" value="ALPHA/BETA-HYDROLASES SUPERFAMILY PROTEIN"/>
    <property type="match status" value="1"/>
</dbReference>
<dbReference type="EMBL" id="PQFF01000320">
    <property type="protein sequence ID" value="RHZ60964.1"/>
    <property type="molecule type" value="Genomic_DNA"/>
</dbReference>
<accession>A0A397HHH1</accession>
<dbReference type="PANTHER" id="PTHR42103:SF2">
    <property type="entry name" value="AB HYDROLASE-1 DOMAIN-CONTAINING PROTEIN"/>
    <property type="match status" value="1"/>
</dbReference>
<feature type="region of interest" description="Disordered" evidence="1">
    <location>
        <begin position="300"/>
        <end position="319"/>
    </location>
</feature>
<protein>
    <recommendedName>
        <fullName evidence="4">Xaa-Pro dipeptidyl-peptidase-like domain-containing protein</fullName>
    </recommendedName>
</protein>
<gene>
    <name evidence="2" type="ORF">Glove_350g148</name>
</gene>
<dbReference type="Gene3D" id="3.40.50.1820">
    <property type="entry name" value="alpha/beta hydrolase"/>
    <property type="match status" value="1"/>
</dbReference>
<dbReference type="InterPro" id="IPR029058">
    <property type="entry name" value="AB_hydrolase_fold"/>
</dbReference>
<evidence type="ECO:0000313" key="2">
    <source>
        <dbReference type="EMBL" id="RHZ60964.1"/>
    </source>
</evidence>
<dbReference type="SUPFAM" id="SSF53474">
    <property type="entry name" value="alpha/beta-Hydrolases"/>
    <property type="match status" value="1"/>
</dbReference>
<keyword evidence="3" id="KW-1185">Reference proteome</keyword>